<protein>
    <submittedName>
        <fullName evidence="1">Uncharacterized protein</fullName>
    </submittedName>
</protein>
<accession>A0ABY7G5M0</accession>
<reference evidence="1" key="1">
    <citation type="submission" date="2022-11" db="EMBL/GenBank/DDBJ databases">
        <title>Centuries of genome instability and evolution in soft-shell clam transmissible cancer (bioRxiv).</title>
        <authorList>
            <person name="Hart S.F.M."/>
            <person name="Yonemitsu M.A."/>
            <person name="Giersch R.M."/>
            <person name="Beal B.F."/>
            <person name="Arriagada G."/>
            <person name="Davis B.W."/>
            <person name="Ostrander E.A."/>
            <person name="Goff S.P."/>
            <person name="Metzger M.J."/>
        </authorList>
    </citation>
    <scope>NUCLEOTIDE SEQUENCE</scope>
    <source>
        <strain evidence="1">MELC-2E11</strain>
        <tissue evidence="1">Siphon/mantle</tissue>
    </source>
</reference>
<sequence>MKSVTSQVFVPTKLWKDADFFKFPARLIGSSSWRFWSTRWGFEGKGVRGIANQRLEQPRTAGYKAPGVEITQCSLLATDNFINISEGKENDIVAKLFDGHDIVVTKNRRILKCIKLSIILCGNLGIALRGHGEDDGNFSTENRIIGFYVTTW</sequence>
<evidence type="ECO:0000313" key="2">
    <source>
        <dbReference type="Proteomes" id="UP001164746"/>
    </source>
</evidence>
<dbReference type="EMBL" id="CP111027">
    <property type="protein sequence ID" value="WAR29737.1"/>
    <property type="molecule type" value="Genomic_DNA"/>
</dbReference>
<dbReference type="Proteomes" id="UP001164746">
    <property type="component" value="Chromosome 16"/>
</dbReference>
<proteinExistence type="predicted"/>
<organism evidence="1 2">
    <name type="scientific">Mya arenaria</name>
    <name type="common">Soft-shell clam</name>
    <dbReference type="NCBI Taxonomy" id="6604"/>
    <lineage>
        <taxon>Eukaryota</taxon>
        <taxon>Metazoa</taxon>
        <taxon>Spiralia</taxon>
        <taxon>Lophotrochozoa</taxon>
        <taxon>Mollusca</taxon>
        <taxon>Bivalvia</taxon>
        <taxon>Autobranchia</taxon>
        <taxon>Heteroconchia</taxon>
        <taxon>Euheterodonta</taxon>
        <taxon>Imparidentia</taxon>
        <taxon>Neoheterodontei</taxon>
        <taxon>Myida</taxon>
        <taxon>Myoidea</taxon>
        <taxon>Myidae</taxon>
        <taxon>Mya</taxon>
    </lineage>
</organism>
<name>A0ABY7G5M0_MYAAR</name>
<keyword evidence="2" id="KW-1185">Reference proteome</keyword>
<gene>
    <name evidence="1" type="ORF">MAR_003305</name>
</gene>
<evidence type="ECO:0000313" key="1">
    <source>
        <dbReference type="EMBL" id="WAR29737.1"/>
    </source>
</evidence>